<dbReference type="Pfam" id="PF25490">
    <property type="entry name" value="DUF7910"/>
    <property type="match status" value="1"/>
</dbReference>
<protein>
    <recommendedName>
        <fullName evidence="1">DUF7910 domain-containing protein</fullName>
    </recommendedName>
</protein>
<name>A0AAV6WNU0_9LAMI</name>
<dbReference type="SUPFAM" id="SSF50405">
    <property type="entry name" value="Actin-crosslinking proteins"/>
    <property type="match status" value="1"/>
</dbReference>
<organism evidence="2 3">
    <name type="scientific">Buddleja alternifolia</name>
    <dbReference type="NCBI Taxonomy" id="168488"/>
    <lineage>
        <taxon>Eukaryota</taxon>
        <taxon>Viridiplantae</taxon>
        <taxon>Streptophyta</taxon>
        <taxon>Embryophyta</taxon>
        <taxon>Tracheophyta</taxon>
        <taxon>Spermatophyta</taxon>
        <taxon>Magnoliopsida</taxon>
        <taxon>eudicotyledons</taxon>
        <taxon>Gunneridae</taxon>
        <taxon>Pentapetalae</taxon>
        <taxon>asterids</taxon>
        <taxon>lamiids</taxon>
        <taxon>Lamiales</taxon>
        <taxon>Scrophulariaceae</taxon>
        <taxon>Buddlejeae</taxon>
        <taxon>Buddleja</taxon>
    </lineage>
</organism>
<dbReference type="GO" id="GO:0005737">
    <property type="term" value="C:cytoplasm"/>
    <property type="evidence" value="ECO:0007669"/>
    <property type="project" value="TreeGrafter"/>
</dbReference>
<dbReference type="GO" id="GO:0016477">
    <property type="term" value="P:cell migration"/>
    <property type="evidence" value="ECO:0007669"/>
    <property type="project" value="TreeGrafter"/>
</dbReference>
<dbReference type="InterPro" id="IPR008999">
    <property type="entry name" value="Actin-crosslinking"/>
</dbReference>
<evidence type="ECO:0000313" key="2">
    <source>
        <dbReference type="EMBL" id="KAG8369227.1"/>
    </source>
</evidence>
<dbReference type="Gene3D" id="2.80.10.50">
    <property type="match status" value="1"/>
</dbReference>
<evidence type="ECO:0000259" key="1">
    <source>
        <dbReference type="Pfam" id="PF25490"/>
    </source>
</evidence>
<dbReference type="InterPro" id="IPR057232">
    <property type="entry name" value="DUF7910"/>
</dbReference>
<dbReference type="EMBL" id="WHWC01000015">
    <property type="protein sequence ID" value="KAG8369227.1"/>
    <property type="molecule type" value="Genomic_DNA"/>
</dbReference>
<sequence>MDDNMYSSSAMKLFISSIFLITICFSMFSLSNGRSVPDDDNGIINPVAVRAVNLGGWLVTEGWIKPSLFDAIPNNDFLDGTGVQFKSVTVGKYLCAESGGGTVLVANRTSASGWETFSLWRINQSSFNFRVFNRQFVGLDIAGNGIDIVAAANAPVVAETFEIQRNPDDLSRVRIKAPNGFFLQVKTEELVTADYEGIDGWGNDNPSVFLITISGRLQGEYQLTNGYGPLLAPQILKVTF</sequence>
<feature type="domain" description="DUF7910" evidence="1">
    <location>
        <begin position="74"/>
        <end position="213"/>
    </location>
</feature>
<keyword evidence="3" id="KW-1185">Reference proteome</keyword>
<dbReference type="GO" id="GO:0015629">
    <property type="term" value="C:actin cytoskeleton"/>
    <property type="evidence" value="ECO:0007669"/>
    <property type="project" value="TreeGrafter"/>
</dbReference>
<dbReference type="CDD" id="cd00257">
    <property type="entry name" value="beta-trefoil_FSCN-like"/>
    <property type="match status" value="2"/>
</dbReference>
<evidence type="ECO:0000313" key="3">
    <source>
        <dbReference type="Proteomes" id="UP000826271"/>
    </source>
</evidence>
<dbReference type="PANTHER" id="PTHR10551:SF14">
    <property type="entry name" value="CELLULASE CONTAINING PROTEIN, EXPRESSED"/>
    <property type="match status" value="1"/>
</dbReference>
<dbReference type="FunFam" id="2.80.10.50:FF:000056">
    <property type="entry name" value="Glucan 1,3-beta-glucosidase A"/>
    <property type="match status" value="1"/>
</dbReference>
<dbReference type="Proteomes" id="UP000826271">
    <property type="component" value="Unassembled WGS sequence"/>
</dbReference>
<dbReference type="SUPFAM" id="SSF51445">
    <property type="entry name" value="(Trans)glycosidases"/>
    <property type="match status" value="1"/>
</dbReference>
<dbReference type="GO" id="GO:0051015">
    <property type="term" value="F:actin filament binding"/>
    <property type="evidence" value="ECO:0007669"/>
    <property type="project" value="InterPro"/>
</dbReference>
<dbReference type="AlphaFoldDB" id="A0AAV6WNU0"/>
<accession>A0AAV6WNU0</accession>
<proteinExistence type="predicted"/>
<comment type="caution">
    <text evidence="2">The sequence shown here is derived from an EMBL/GenBank/DDBJ whole genome shotgun (WGS) entry which is preliminary data.</text>
</comment>
<dbReference type="GO" id="GO:0007163">
    <property type="term" value="P:establishment or maintenance of cell polarity"/>
    <property type="evidence" value="ECO:0007669"/>
    <property type="project" value="TreeGrafter"/>
</dbReference>
<dbReference type="GO" id="GO:0051017">
    <property type="term" value="P:actin filament bundle assembly"/>
    <property type="evidence" value="ECO:0007669"/>
    <property type="project" value="TreeGrafter"/>
</dbReference>
<dbReference type="InterPro" id="IPR017853">
    <property type="entry name" value="GH"/>
</dbReference>
<gene>
    <name evidence="2" type="ORF">BUALT_Bualt15G0129600</name>
</gene>
<dbReference type="InterPro" id="IPR010431">
    <property type="entry name" value="Fascin"/>
</dbReference>
<reference evidence="2" key="1">
    <citation type="submission" date="2019-10" db="EMBL/GenBank/DDBJ databases">
        <authorList>
            <person name="Zhang R."/>
            <person name="Pan Y."/>
            <person name="Wang J."/>
            <person name="Ma R."/>
            <person name="Yu S."/>
        </authorList>
    </citation>
    <scope>NUCLEOTIDE SEQUENCE</scope>
    <source>
        <strain evidence="2">LA-IB0</strain>
        <tissue evidence="2">Leaf</tissue>
    </source>
</reference>
<dbReference type="PANTHER" id="PTHR10551">
    <property type="entry name" value="FASCIN"/>
    <property type="match status" value="1"/>
</dbReference>